<feature type="compositionally biased region" description="Polar residues" evidence="2">
    <location>
        <begin position="1540"/>
        <end position="1570"/>
    </location>
</feature>
<dbReference type="EMBL" id="JARBDR010000214">
    <property type="protein sequence ID" value="KAJ8318104.1"/>
    <property type="molecule type" value="Genomic_DNA"/>
</dbReference>
<evidence type="ECO:0000313" key="4">
    <source>
        <dbReference type="EMBL" id="KAJ8318104.1"/>
    </source>
</evidence>
<accession>A0ABQ9FLG2</accession>
<organism evidence="4 5">
    <name type="scientific">Tegillarca granosa</name>
    <name type="common">Malaysian cockle</name>
    <name type="synonym">Anadara granosa</name>
    <dbReference type="NCBI Taxonomy" id="220873"/>
    <lineage>
        <taxon>Eukaryota</taxon>
        <taxon>Metazoa</taxon>
        <taxon>Spiralia</taxon>
        <taxon>Lophotrochozoa</taxon>
        <taxon>Mollusca</taxon>
        <taxon>Bivalvia</taxon>
        <taxon>Autobranchia</taxon>
        <taxon>Pteriomorphia</taxon>
        <taxon>Arcoida</taxon>
        <taxon>Arcoidea</taxon>
        <taxon>Arcidae</taxon>
        <taxon>Tegillarca</taxon>
    </lineage>
</organism>
<evidence type="ECO:0000259" key="3">
    <source>
        <dbReference type="PROSITE" id="PS51064"/>
    </source>
</evidence>
<dbReference type="SMART" id="SM01244">
    <property type="entry name" value="IRS"/>
    <property type="match status" value="1"/>
</dbReference>
<feature type="region of interest" description="Disordered" evidence="2">
    <location>
        <begin position="1275"/>
        <end position="1304"/>
    </location>
</feature>
<name>A0ABQ9FLG2_TEGGR</name>
<dbReference type="Proteomes" id="UP001217089">
    <property type="component" value="Unassembled WGS sequence"/>
</dbReference>
<feature type="region of interest" description="Disordered" evidence="2">
    <location>
        <begin position="989"/>
        <end position="1030"/>
    </location>
</feature>
<feature type="compositionally biased region" description="Basic and acidic residues" evidence="2">
    <location>
        <begin position="1099"/>
        <end position="1114"/>
    </location>
</feature>
<dbReference type="PROSITE" id="PS51064">
    <property type="entry name" value="IRS_PTB"/>
    <property type="match status" value="1"/>
</dbReference>
<feature type="compositionally biased region" description="Basic and acidic residues" evidence="2">
    <location>
        <begin position="464"/>
        <end position="477"/>
    </location>
</feature>
<comment type="caution">
    <text evidence="4">The sequence shown here is derived from an EMBL/GenBank/DDBJ whole genome shotgun (WGS) entry which is preliminary data.</text>
</comment>
<feature type="region of interest" description="Disordered" evidence="2">
    <location>
        <begin position="721"/>
        <end position="756"/>
    </location>
</feature>
<gene>
    <name evidence="4" type="ORF">KUTeg_003195</name>
</gene>
<feature type="compositionally biased region" description="Low complexity" evidence="2">
    <location>
        <begin position="960"/>
        <end position="971"/>
    </location>
</feature>
<feature type="region of interest" description="Disordered" evidence="2">
    <location>
        <begin position="1521"/>
        <end position="1586"/>
    </location>
</feature>
<feature type="compositionally biased region" description="Low complexity" evidence="2">
    <location>
        <begin position="992"/>
        <end position="1015"/>
    </location>
</feature>
<dbReference type="Gene3D" id="2.30.29.30">
    <property type="entry name" value="Pleckstrin-homology domain (PH domain)/Phosphotyrosine-binding domain (PTB)"/>
    <property type="match status" value="2"/>
</dbReference>
<dbReference type="InterPro" id="IPR037746">
    <property type="entry name" value="Dok-7"/>
</dbReference>
<dbReference type="InterPro" id="IPR002404">
    <property type="entry name" value="IRS_PTB"/>
</dbReference>
<evidence type="ECO:0000313" key="5">
    <source>
        <dbReference type="Proteomes" id="UP001217089"/>
    </source>
</evidence>
<feature type="region of interest" description="Disordered" evidence="2">
    <location>
        <begin position="952"/>
        <end position="971"/>
    </location>
</feature>
<keyword evidence="5" id="KW-1185">Reference proteome</keyword>
<evidence type="ECO:0000256" key="1">
    <source>
        <dbReference type="SAM" id="Coils"/>
    </source>
</evidence>
<dbReference type="SUPFAM" id="SSF50729">
    <property type="entry name" value="PH domain-like"/>
    <property type="match status" value="1"/>
</dbReference>
<proteinExistence type="predicted"/>
<feature type="coiled-coil region" evidence="1">
    <location>
        <begin position="420"/>
        <end position="457"/>
    </location>
</feature>
<reference evidence="4 5" key="1">
    <citation type="submission" date="2022-12" db="EMBL/GenBank/DDBJ databases">
        <title>Chromosome-level genome of Tegillarca granosa.</title>
        <authorList>
            <person name="Kim J."/>
        </authorList>
    </citation>
    <scope>NUCLEOTIDE SEQUENCE [LARGE SCALE GENOMIC DNA]</scope>
    <source>
        <strain evidence="4">Teg-2019</strain>
        <tissue evidence="4">Adductor muscle</tissue>
    </source>
</reference>
<feature type="domain" description="IRS-type PTB" evidence="3">
    <location>
        <begin position="97"/>
        <end position="202"/>
    </location>
</feature>
<keyword evidence="1" id="KW-0175">Coiled coil</keyword>
<protein>
    <recommendedName>
        <fullName evidence="3">IRS-type PTB domain-containing protein</fullName>
    </recommendedName>
</protein>
<feature type="compositionally biased region" description="Polar residues" evidence="2">
    <location>
        <begin position="687"/>
        <end position="702"/>
    </location>
</feature>
<dbReference type="PANTHER" id="PTHR21636">
    <property type="entry name" value="PROTEIN DOK-7"/>
    <property type="match status" value="1"/>
</dbReference>
<dbReference type="PANTHER" id="PTHR21636:SF2">
    <property type="entry name" value="PROTEIN DOK-7"/>
    <property type="match status" value="1"/>
</dbReference>
<dbReference type="Pfam" id="PF02174">
    <property type="entry name" value="IRS"/>
    <property type="match status" value="1"/>
</dbReference>
<feature type="compositionally biased region" description="Pro residues" evidence="2">
    <location>
        <begin position="650"/>
        <end position="659"/>
    </location>
</feature>
<sequence>MADINSVVEGRVKFRDGKKWKLRWCVLKKPSPVADSVKGAKPKHEFHVEGFYGLETGFTLDKESNVLAILCHKQITLFAFDNREVLIQFEIRIRKSLGEEDQYSVKIYKVPNSSKLPLERVRMHIHGQKFCFTSHSPPKILAAWQISDLRRFGMVEGKFVFEGGSRCGKGAGVHILSTEQAEELAEIVQMASQGKTASCRKNKRKSQVVDYLDPVNRSISDGIYKDFRHNQVFGDHNFIEDSRWPKRHSFSYSDYSKSSYSTRSRLANMESLEKENMMALYDIPPRRIKKVENFKRKSEIKCDNIYSVESKNNIMKESFPDTVKVSQCELSKTSQIKASKDSINESTKENNLEEMQSFVSSLSVLSSDSQITTTSESDQSFRLGCPTIVSVSEPALCGYGNSLYGPGGTKFISNSVPNKIDEEINRVTDVAKRNEALEKLQKEEIDLQREITLLDEILKGCKVEDPYSHDNNKDKQKPPPLPKKKAKLPKRPADLFLDSSQTLDKYSTISSQNSCSGLSDSALLSPNLLTKLKQIPAHSKLSQPLPYVNLAKYDSGDIDNSHVHVPGHMCRESVNWSAPCMRSNSFDNVHSKNRSKVCKDKLFLKQTGSTDCLRYKCKTESAPIKKPAACRRLEENVYENDLPLVFRSDSPPPKLPPKGPALMNKMKQRSSTVIEPPPLPPERRRSYASQSINDRYQSQRQDSNYEGRQLIKEENYLLMHGSDRSKNNSDSGKKVEIPTVKLPTRKSKSPKAVNREPESGYMEMSGMFIDEKKIKTDKTKVEDSHALADPAPNRPHYVRSFSASAIPDRKHSIENLNNTYSGPFTNANTAIRDENYLLMSEMETGKNSILENSRVSSFDEGMKRNNCEADLSMENVFQNDSIETSNENTVEGGKRPVIPFQNLLNFQKVTEDQPLSKLSLSSINSLPCGQVKAGNENSQKSQGFLTRLMRRNSGNRKSISQSQENLLGSSSSESCLERTLSVKEGIVEKDVSQSSSSSSSSSRCQSQQDMTSPSFNERRRSSSFPSRSCFLEMSPDTMKEMCARQDSQDSFYSVMSADDQAQLLSAPSRPNSSHHNHSSVCKSDNKVTEMYYMGPCDNHSECSEEEKSQNRRESPAASSENHPHKPGRQETRIFTVLHVEDQSKKHFEDHRNSSKTDDEKLIELMKSGKSKFFSKDLTKSDISDLKDSLDLPLGKTLSPSEQAAAIAKHVTALPPFVPPKLKNFPGSLSPVLESVPFQPKNENCSFDSVSESSNTSPKSVIELPTCAKLTKVTPAENKQQAKATLRIDATPTNEPEEDSIWVPRTAATELNDKSKQESVEEQEAKFKALIIEVEEGIEDDNVSLYSTDSSITSEDAIRCSPASTLLRPRSGREYKVIERRITASDSMPSSPAPTPTSPSAGSVFTFEQMSCSPSQVSVYCSSRDGESPGGPAVLRSESIYSRISERISPQRMYVNVDMTPPTSPLGLSLPADHNEHQLNYAQIDLSQPSRRKSRKSSQRIQKSNTIEYALIDMKATEAMRKAGKEHALSREDTLRRSDRYNSTSSCSRQPSLNYGSSQISEQSKTSTLQLSCRERAPSVSSVDSNE</sequence>
<feature type="region of interest" description="Disordered" evidence="2">
    <location>
        <begin position="1099"/>
        <end position="1131"/>
    </location>
</feature>
<dbReference type="InterPro" id="IPR011993">
    <property type="entry name" value="PH-like_dom_sf"/>
</dbReference>
<feature type="compositionally biased region" description="Basic and acidic residues" evidence="2">
    <location>
        <begin position="721"/>
        <end position="736"/>
    </location>
</feature>
<evidence type="ECO:0000256" key="2">
    <source>
        <dbReference type="SAM" id="MobiDB-lite"/>
    </source>
</evidence>
<feature type="region of interest" description="Disordered" evidence="2">
    <location>
        <begin position="644"/>
        <end position="706"/>
    </location>
</feature>
<feature type="compositionally biased region" description="Basic and acidic residues" evidence="2">
    <location>
        <begin position="1521"/>
        <end position="1539"/>
    </location>
</feature>
<feature type="compositionally biased region" description="Basic and acidic residues" evidence="2">
    <location>
        <begin position="1121"/>
        <end position="1131"/>
    </location>
</feature>
<feature type="region of interest" description="Disordered" evidence="2">
    <location>
        <begin position="464"/>
        <end position="491"/>
    </location>
</feature>
<feature type="region of interest" description="Disordered" evidence="2">
    <location>
        <begin position="1383"/>
        <end position="1403"/>
    </location>
</feature>